<comment type="subcellular location">
    <subcellularLocation>
        <location evidence="1 14">Cell membrane</location>
        <topology evidence="1 14">Multi-pass membrane protein</topology>
    </subcellularLocation>
</comment>
<dbReference type="GO" id="GO:0005886">
    <property type="term" value="C:plasma membrane"/>
    <property type="evidence" value="ECO:0007669"/>
    <property type="project" value="UniProtKB-SubCell"/>
</dbReference>
<dbReference type="GO" id="GO:0046677">
    <property type="term" value="P:response to antibiotic"/>
    <property type="evidence" value="ECO:0007669"/>
    <property type="project" value="UniProtKB-UniRule"/>
</dbReference>
<feature type="transmembrane region" description="Helical" evidence="14">
    <location>
        <begin position="253"/>
        <end position="272"/>
    </location>
</feature>
<comment type="miscellaneous">
    <text evidence="14">Bacitracin is thought to be involved in the inhibition of peptidoglycan synthesis by sequestering undecaprenyl diphosphate, thereby reducing the pool of lipid carrier available.</text>
</comment>
<dbReference type="NCBIfam" id="NF001393">
    <property type="entry name" value="PRK00281.2-4"/>
    <property type="match status" value="1"/>
</dbReference>
<dbReference type="Proteomes" id="UP000032352">
    <property type="component" value="Chromosome"/>
</dbReference>
<evidence type="ECO:0000256" key="13">
    <source>
        <dbReference type="ARBA" id="ARBA00047594"/>
    </source>
</evidence>
<dbReference type="AlphaFoldDB" id="A0AAE9Z6V8"/>
<accession>A0AAE9Z6V8</accession>
<dbReference type="GO" id="GO:0008360">
    <property type="term" value="P:regulation of cell shape"/>
    <property type="evidence" value="ECO:0007669"/>
    <property type="project" value="UniProtKB-KW"/>
</dbReference>
<gene>
    <name evidence="14" type="primary">uppP</name>
    <name evidence="15" type="ORF">SG34_004505</name>
</gene>
<dbReference type="GO" id="GO:0071555">
    <property type="term" value="P:cell wall organization"/>
    <property type="evidence" value="ECO:0007669"/>
    <property type="project" value="UniProtKB-KW"/>
</dbReference>
<evidence type="ECO:0000256" key="3">
    <source>
        <dbReference type="ARBA" id="ARBA00012374"/>
    </source>
</evidence>
<comment type="function">
    <text evidence="14">Catalyzes the dephosphorylation of undecaprenyl diphosphate (UPP). Confers resistance to bacitracin.</text>
</comment>
<evidence type="ECO:0000256" key="5">
    <source>
        <dbReference type="ARBA" id="ARBA00022475"/>
    </source>
</evidence>
<reference evidence="15 16" key="2">
    <citation type="journal article" date="2022" name="Mar. Drugs">
        <title>Bioassay-Guided Fractionation Leads to the Detection of Cholic Acid Generated by the Rare Thalassomonas sp.</title>
        <authorList>
            <person name="Pheiffer F."/>
            <person name="Schneider Y.K."/>
            <person name="Hansen E.H."/>
            <person name="Andersen J.H."/>
            <person name="Isaksson J."/>
            <person name="Busche T."/>
            <person name="R C."/>
            <person name="Kalinowski J."/>
            <person name="Zyl L.V."/>
            <person name="Trindade M."/>
        </authorList>
    </citation>
    <scope>NUCLEOTIDE SEQUENCE [LARGE SCALE GENOMIC DNA]</scope>
    <source>
        <strain evidence="15 16">XOM25</strain>
    </source>
</reference>
<evidence type="ECO:0000256" key="14">
    <source>
        <dbReference type="HAMAP-Rule" id="MF_01006"/>
    </source>
</evidence>
<evidence type="ECO:0000256" key="1">
    <source>
        <dbReference type="ARBA" id="ARBA00004651"/>
    </source>
</evidence>
<evidence type="ECO:0000256" key="8">
    <source>
        <dbReference type="ARBA" id="ARBA00022989"/>
    </source>
</evidence>
<feature type="transmembrane region" description="Helical" evidence="14">
    <location>
        <begin position="223"/>
        <end position="246"/>
    </location>
</feature>
<feature type="transmembrane region" description="Helical" evidence="14">
    <location>
        <begin position="152"/>
        <end position="170"/>
    </location>
</feature>
<comment type="catalytic activity">
    <reaction evidence="13 14">
        <text>di-trans,octa-cis-undecaprenyl diphosphate + H2O = di-trans,octa-cis-undecaprenyl phosphate + phosphate + H(+)</text>
        <dbReference type="Rhea" id="RHEA:28094"/>
        <dbReference type="ChEBI" id="CHEBI:15377"/>
        <dbReference type="ChEBI" id="CHEBI:15378"/>
        <dbReference type="ChEBI" id="CHEBI:43474"/>
        <dbReference type="ChEBI" id="CHEBI:58405"/>
        <dbReference type="ChEBI" id="CHEBI:60392"/>
        <dbReference type="EC" id="3.6.1.27"/>
    </reaction>
</comment>
<evidence type="ECO:0000256" key="4">
    <source>
        <dbReference type="ARBA" id="ARBA00021581"/>
    </source>
</evidence>
<evidence type="ECO:0000313" key="16">
    <source>
        <dbReference type="Proteomes" id="UP000032352"/>
    </source>
</evidence>
<evidence type="ECO:0000256" key="9">
    <source>
        <dbReference type="ARBA" id="ARBA00023136"/>
    </source>
</evidence>
<keyword evidence="16" id="KW-1185">Reference proteome</keyword>
<evidence type="ECO:0000256" key="11">
    <source>
        <dbReference type="ARBA" id="ARBA00032707"/>
    </source>
</evidence>
<dbReference type="RefSeq" id="WP_044841054.1">
    <property type="nucleotide sequence ID" value="NZ_CP059733.1"/>
</dbReference>
<keyword evidence="8 14" id="KW-1133">Transmembrane helix</keyword>
<organism evidence="15 16">
    <name type="scientific">Thalassomonas viridans</name>
    <dbReference type="NCBI Taxonomy" id="137584"/>
    <lineage>
        <taxon>Bacteria</taxon>
        <taxon>Pseudomonadati</taxon>
        <taxon>Pseudomonadota</taxon>
        <taxon>Gammaproteobacteria</taxon>
        <taxon>Alteromonadales</taxon>
        <taxon>Colwelliaceae</taxon>
        <taxon>Thalassomonas</taxon>
    </lineage>
</organism>
<dbReference type="KEGG" id="tvd:SG34_004505"/>
<dbReference type="InterPro" id="IPR003824">
    <property type="entry name" value="UppP"/>
</dbReference>
<feature type="transmembrane region" description="Helical" evidence="14">
    <location>
        <begin position="121"/>
        <end position="140"/>
    </location>
</feature>
<sequence length="273" mass="29533">MSTIEIFILALIQGLTEFLPISSSAHLILPSQLLGWVDQGQDFDVAVHVGTLLAVMLYFRKEVGNMTVAWFGTLSKGKVTVDGNESNFDGKLAWWILFASIPLGLTGYFGKDFIEEYSRSALVIAATTLLFGVLLGFADIKAKQNVSLEKLGFKGAMLIGFAQALALIPGTSRSGITMTIGLMLGLSRTNAARFSFLLSIPGIAMAGGYLTVKLLTSGEGVDWQSIMLGSCLSFISAYACIHYFLILVDKLGMMPFVIYRLLLGAGLLWFVFA</sequence>
<dbReference type="HAMAP" id="MF_01006">
    <property type="entry name" value="Undec_diphosphatase"/>
    <property type="match status" value="1"/>
</dbReference>
<evidence type="ECO:0000256" key="7">
    <source>
        <dbReference type="ARBA" id="ARBA00022801"/>
    </source>
</evidence>
<dbReference type="GO" id="GO:0050380">
    <property type="term" value="F:undecaprenyl-diphosphatase activity"/>
    <property type="evidence" value="ECO:0007669"/>
    <property type="project" value="UniProtKB-UniRule"/>
</dbReference>
<keyword evidence="9 14" id="KW-0472">Membrane</keyword>
<keyword evidence="14" id="KW-0961">Cell wall biogenesis/degradation</keyword>
<comment type="similarity">
    <text evidence="2 14">Belongs to the UppP family.</text>
</comment>
<dbReference type="EC" id="3.6.1.27" evidence="3 14"/>
<keyword evidence="14" id="KW-0133">Cell shape</keyword>
<keyword evidence="14" id="KW-0573">Peptidoglycan synthesis</keyword>
<dbReference type="Pfam" id="PF02673">
    <property type="entry name" value="BacA"/>
    <property type="match status" value="1"/>
</dbReference>
<keyword evidence="7 14" id="KW-0378">Hydrolase</keyword>
<keyword evidence="5 14" id="KW-1003">Cell membrane</keyword>
<feature type="transmembrane region" description="Helical" evidence="14">
    <location>
        <begin position="92"/>
        <end position="109"/>
    </location>
</feature>
<evidence type="ECO:0000256" key="2">
    <source>
        <dbReference type="ARBA" id="ARBA00010621"/>
    </source>
</evidence>
<evidence type="ECO:0000256" key="10">
    <source>
        <dbReference type="ARBA" id="ARBA00023251"/>
    </source>
</evidence>
<name>A0AAE9Z6V8_9GAMM</name>
<dbReference type="PANTHER" id="PTHR30622">
    <property type="entry name" value="UNDECAPRENYL-DIPHOSPHATASE"/>
    <property type="match status" value="1"/>
</dbReference>
<proteinExistence type="inferred from homology"/>
<feature type="transmembrane region" description="Helical" evidence="14">
    <location>
        <begin position="191"/>
        <end position="211"/>
    </location>
</feature>
<dbReference type="PANTHER" id="PTHR30622:SF4">
    <property type="entry name" value="UNDECAPRENYL-DIPHOSPHATASE"/>
    <property type="match status" value="1"/>
</dbReference>
<evidence type="ECO:0000256" key="12">
    <source>
        <dbReference type="ARBA" id="ARBA00032932"/>
    </source>
</evidence>
<evidence type="ECO:0000256" key="6">
    <source>
        <dbReference type="ARBA" id="ARBA00022692"/>
    </source>
</evidence>
<feature type="transmembrane region" description="Helical" evidence="14">
    <location>
        <begin position="6"/>
        <end position="29"/>
    </location>
</feature>
<keyword evidence="10 14" id="KW-0046">Antibiotic resistance</keyword>
<dbReference type="GO" id="GO:0009252">
    <property type="term" value="P:peptidoglycan biosynthetic process"/>
    <property type="evidence" value="ECO:0007669"/>
    <property type="project" value="UniProtKB-KW"/>
</dbReference>
<protein>
    <recommendedName>
        <fullName evidence="4 14">Undecaprenyl-diphosphatase</fullName>
        <ecNumber evidence="3 14">3.6.1.27</ecNumber>
    </recommendedName>
    <alternativeName>
        <fullName evidence="12 14">Bacitracin resistance protein</fullName>
    </alternativeName>
    <alternativeName>
        <fullName evidence="11 14">Undecaprenyl pyrophosphate phosphatase</fullName>
    </alternativeName>
</protein>
<keyword evidence="6 14" id="KW-0812">Transmembrane</keyword>
<dbReference type="EMBL" id="CP059733">
    <property type="protein sequence ID" value="WDE06197.1"/>
    <property type="molecule type" value="Genomic_DNA"/>
</dbReference>
<evidence type="ECO:0000313" key="15">
    <source>
        <dbReference type="EMBL" id="WDE06197.1"/>
    </source>
</evidence>
<reference evidence="15 16" key="1">
    <citation type="journal article" date="2015" name="Genome Announc.">
        <title>Draft Genome Sequences of Marine Isolates of Thalassomonas viridans and Thalassomonas actiniarum.</title>
        <authorList>
            <person name="Olonade I."/>
            <person name="van Zyl L.J."/>
            <person name="Trindade M."/>
        </authorList>
    </citation>
    <scope>NUCLEOTIDE SEQUENCE [LARGE SCALE GENOMIC DNA]</scope>
    <source>
        <strain evidence="15 16">XOM25</strain>
    </source>
</reference>